<dbReference type="InterPro" id="IPR009057">
    <property type="entry name" value="Homeodomain-like_sf"/>
</dbReference>
<dbReference type="PANTHER" id="PTHR30055">
    <property type="entry name" value="HTH-TYPE TRANSCRIPTIONAL REGULATOR RUTR"/>
    <property type="match status" value="1"/>
</dbReference>
<keyword evidence="8" id="KW-1185">Reference proteome</keyword>
<proteinExistence type="predicted"/>
<evidence type="ECO:0000256" key="5">
    <source>
        <dbReference type="PROSITE-ProRule" id="PRU00335"/>
    </source>
</evidence>
<dbReference type="InterPro" id="IPR036271">
    <property type="entry name" value="Tet_transcr_reg_TetR-rel_C_sf"/>
</dbReference>
<dbReference type="PANTHER" id="PTHR30055:SF234">
    <property type="entry name" value="HTH-TYPE TRANSCRIPTIONAL REGULATOR BETI"/>
    <property type="match status" value="1"/>
</dbReference>
<dbReference type="AlphaFoldDB" id="A0A7K3M8I5"/>
<dbReference type="Gene3D" id="1.10.357.10">
    <property type="entry name" value="Tetracycline Repressor, domain 2"/>
    <property type="match status" value="1"/>
</dbReference>
<reference evidence="7 8" key="1">
    <citation type="submission" date="2019-11" db="EMBL/GenBank/DDBJ databases">
        <authorList>
            <person name="Li X.-J."/>
            <person name="Feng X.-M."/>
        </authorList>
    </citation>
    <scope>NUCLEOTIDE SEQUENCE [LARGE SCALE GENOMIC DNA]</scope>
    <source>
        <strain evidence="7 8">XMNu-373</strain>
    </source>
</reference>
<evidence type="ECO:0000313" key="7">
    <source>
        <dbReference type="EMBL" id="NDL59583.1"/>
    </source>
</evidence>
<keyword evidence="3 5" id="KW-0238">DNA-binding</keyword>
<name>A0A7K3M8I5_9ACTN</name>
<keyword evidence="4" id="KW-0804">Transcription</keyword>
<keyword evidence="2" id="KW-0805">Transcription regulation</keyword>
<evidence type="ECO:0000313" key="8">
    <source>
        <dbReference type="Proteomes" id="UP000460435"/>
    </source>
</evidence>
<evidence type="ECO:0000256" key="2">
    <source>
        <dbReference type="ARBA" id="ARBA00023015"/>
    </source>
</evidence>
<dbReference type="RefSeq" id="WP_162452294.1">
    <property type="nucleotide sequence ID" value="NZ_WLZY01000008.1"/>
</dbReference>
<dbReference type="PROSITE" id="PS50977">
    <property type="entry name" value="HTH_TETR_2"/>
    <property type="match status" value="1"/>
</dbReference>
<evidence type="ECO:0000256" key="3">
    <source>
        <dbReference type="ARBA" id="ARBA00023125"/>
    </source>
</evidence>
<evidence type="ECO:0000256" key="1">
    <source>
        <dbReference type="ARBA" id="ARBA00022491"/>
    </source>
</evidence>
<dbReference type="SUPFAM" id="SSF48498">
    <property type="entry name" value="Tetracyclin repressor-like, C-terminal domain"/>
    <property type="match status" value="1"/>
</dbReference>
<protein>
    <submittedName>
        <fullName evidence="7">TetR family transcriptional regulator</fullName>
    </submittedName>
</protein>
<dbReference type="Pfam" id="PF13977">
    <property type="entry name" value="TetR_C_6"/>
    <property type="match status" value="1"/>
</dbReference>
<comment type="caution">
    <text evidence="7">The sequence shown here is derived from an EMBL/GenBank/DDBJ whole genome shotgun (WGS) entry which is preliminary data.</text>
</comment>
<dbReference type="Pfam" id="PF00440">
    <property type="entry name" value="TetR_N"/>
    <property type="match status" value="1"/>
</dbReference>
<sequence length="202" mass="21502">MPKKVDHQERRERIAAALMRVAADQGLEAVSLRHVAAEAGVTSGMVQHYFPTKEAMMDFAMKSASARFEERMTEAVRKLGDDPSARELVGAVLTTLLPVDEAGRADGRVALAFTSYAATKRTAAEVLGENNADVREFITEQIRSAQSAGSAAPGIDPEHTATALFAMAEGLAVHLLSTGLPAEAAVRALNAQLDTTFGPRRA</sequence>
<keyword evidence="1" id="KW-0678">Repressor</keyword>
<evidence type="ECO:0000256" key="4">
    <source>
        <dbReference type="ARBA" id="ARBA00023163"/>
    </source>
</evidence>
<feature type="domain" description="HTH tetR-type" evidence="6">
    <location>
        <begin position="8"/>
        <end position="68"/>
    </location>
</feature>
<dbReference type="InterPro" id="IPR001647">
    <property type="entry name" value="HTH_TetR"/>
</dbReference>
<feature type="DNA-binding region" description="H-T-H motif" evidence="5">
    <location>
        <begin position="31"/>
        <end position="50"/>
    </location>
</feature>
<dbReference type="SUPFAM" id="SSF46689">
    <property type="entry name" value="Homeodomain-like"/>
    <property type="match status" value="1"/>
</dbReference>
<dbReference type="GO" id="GO:0003700">
    <property type="term" value="F:DNA-binding transcription factor activity"/>
    <property type="evidence" value="ECO:0007669"/>
    <property type="project" value="TreeGrafter"/>
</dbReference>
<dbReference type="EMBL" id="WLZY01000008">
    <property type="protein sequence ID" value="NDL59583.1"/>
    <property type="molecule type" value="Genomic_DNA"/>
</dbReference>
<dbReference type="InterPro" id="IPR039538">
    <property type="entry name" value="BetI_C"/>
</dbReference>
<evidence type="ECO:0000259" key="6">
    <source>
        <dbReference type="PROSITE" id="PS50977"/>
    </source>
</evidence>
<accession>A0A7K3M8I5</accession>
<dbReference type="InterPro" id="IPR050109">
    <property type="entry name" value="HTH-type_TetR-like_transc_reg"/>
</dbReference>
<organism evidence="7 8">
    <name type="scientific">Phytoactinopolyspora mesophila</name>
    <dbReference type="NCBI Taxonomy" id="2650750"/>
    <lineage>
        <taxon>Bacteria</taxon>
        <taxon>Bacillati</taxon>
        <taxon>Actinomycetota</taxon>
        <taxon>Actinomycetes</taxon>
        <taxon>Jiangellales</taxon>
        <taxon>Jiangellaceae</taxon>
        <taxon>Phytoactinopolyspora</taxon>
    </lineage>
</organism>
<dbReference type="GO" id="GO:0000976">
    <property type="term" value="F:transcription cis-regulatory region binding"/>
    <property type="evidence" value="ECO:0007669"/>
    <property type="project" value="TreeGrafter"/>
</dbReference>
<dbReference type="Proteomes" id="UP000460435">
    <property type="component" value="Unassembled WGS sequence"/>
</dbReference>
<gene>
    <name evidence="7" type="ORF">F7O44_21155</name>
</gene>